<dbReference type="EMBL" id="BAAAFZ010000094">
    <property type="protein sequence ID" value="GAA0604376.1"/>
    <property type="molecule type" value="Genomic_DNA"/>
</dbReference>
<keyword evidence="3" id="KW-1185">Reference proteome</keyword>
<name>A0ABN1G558_9PROT</name>
<gene>
    <name evidence="2" type="ORF">GCM10009416_47490</name>
</gene>
<reference evidence="2 3" key="1">
    <citation type="journal article" date="2019" name="Int. J. Syst. Evol. Microbiol.">
        <title>The Global Catalogue of Microorganisms (GCM) 10K type strain sequencing project: providing services to taxonomists for standard genome sequencing and annotation.</title>
        <authorList>
            <consortium name="The Broad Institute Genomics Platform"/>
            <consortium name="The Broad Institute Genome Sequencing Center for Infectious Disease"/>
            <person name="Wu L."/>
            <person name="Ma J."/>
        </authorList>
    </citation>
    <scope>NUCLEOTIDE SEQUENCE [LARGE SCALE GENOMIC DNA]</scope>
    <source>
        <strain evidence="2 3">JCM 9933</strain>
    </source>
</reference>
<evidence type="ECO:0000256" key="1">
    <source>
        <dbReference type="SAM" id="MobiDB-lite"/>
    </source>
</evidence>
<proteinExistence type="predicted"/>
<dbReference type="Proteomes" id="UP001501588">
    <property type="component" value="Unassembled WGS sequence"/>
</dbReference>
<feature type="region of interest" description="Disordered" evidence="1">
    <location>
        <begin position="19"/>
        <end position="38"/>
    </location>
</feature>
<protein>
    <submittedName>
        <fullName evidence="2">Uncharacterized protein</fullName>
    </submittedName>
</protein>
<evidence type="ECO:0000313" key="2">
    <source>
        <dbReference type="EMBL" id="GAA0604376.1"/>
    </source>
</evidence>
<comment type="caution">
    <text evidence="2">The sequence shown here is derived from an EMBL/GenBank/DDBJ whole genome shotgun (WGS) entry which is preliminary data.</text>
</comment>
<accession>A0ABN1G558</accession>
<evidence type="ECO:0000313" key="3">
    <source>
        <dbReference type="Proteomes" id="UP001501588"/>
    </source>
</evidence>
<sequence length="151" mass="17357">MDITAGNLSAEAIHAFLEEKKKQKEAEKRKHEEAAKAERETLHQAFLNDDVPGDAMARVALVVRRAVEAGEKQALVFRCPSDWLTDQGRSITNHAADWPEHLEGEARRAYAYYERELKPRGFQLRAEILDWPDGMPGDVGFFLRWNRPDER</sequence>
<organism evidence="2 3">
    <name type="scientific">Craurococcus roseus</name>
    <dbReference type="NCBI Taxonomy" id="77585"/>
    <lineage>
        <taxon>Bacteria</taxon>
        <taxon>Pseudomonadati</taxon>
        <taxon>Pseudomonadota</taxon>
        <taxon>Alphaproteobacteria</taxon>
        <taxon>Acetobacterales</taxon>
        <taxon>Acetobacteraceae</taxon>
        <taxon>Craurococcus</taxon>
    </lineage>
</organism>
<dbReference type="RefSeq" id="WP_343897924.1">
    <property type="nucleotide sequence ID" value="NZ_BAAAFZ010000094.1"/>
</dbReference>